<feature type="transmembrane region" description="Helical" evidence="7">
    <location>
        <begin position="167"/>
        <end position="186"/>
    </location>
</feature>
<dbReference type="Gene3D" id="1.20.144.10">
    <property type="entry name" value="Phosphatidic acid phosphatase type 2/haloperoxidase"/>
    <property type="match status" value="1"/>
</dbReference>
<dbReference type="AlphaFoldDB" id="A0A1J7C9H8"/>
<sequence>MNNGQPVVELAFNPPVFSVDWYRDVTSFAASTPGWVQSLADLFTDAGLLLFVVLFCLGWWRARRGDARAMTLALVAPVATVVAYLVNSVVKDEFREVRPCRALAHAAHIAACPAANDWSFPSNHATIAAAAAAAIAVAWRQLAVLSLPIAALMAFSRVFVGVHYPHDVMAGFVEGAVVAAVASLLLTRLLTGTVARCRGVPALRPALSARRPAHARA</sequence>
<evidence type="ECO:0000256" key="1">
    <source>
        <dbReference type="ARBA" id="ARBA00004651"/>
    </source>
</evidence>
<gene>
    <name evidence="9" type="ORF">BIV57_06955</name>
</gene>
<dbReference type="EMBL" id="MLCF01000027">
    <property type="protein sequence ID" value="OIV38180.1"/>
    <property type="molecule type" value="Genomic_DNA"/>
</dbReference>
<keyword evidence="5 7" id="KW-1133">Transmembrane helix</keyword>
<dbReference type="Proteomes" id="UP000243342">
    <property type="component" value="Unassembled WGS sequence"/>
</dbReference>
<evidence type="ECO:0000256" key="4">
    <source>
        <dbReference type="ARBA" id="ARBA00022801"/>
    </source>
</evidence>
<comment type="subcellular location">
    <subcellularLocation>
        <location evidence="1">Cell membrane</location>
        <topology evidence="1">Multi-pass membrane protein</topology>
    </subcellularLocation>
</comment>
<feature type="transmembrane region" description="Helical" evidence="7">
    <location>
        <begin position="42"/>
        <end position="60"/>
    </location>
</feature>
<evidence type="ECO:0000313" key="10">
    <source>
        <dbReference type="Proteomes" id="UP000243342"/>
    </source>
</evidence>
<name>A0A1J7C9H8_9ACTN</name>
<reference evidence="9 10" key="1">
    <citation type="submission" date="2016-10" db="EMBL/GenBank/DDBJ databases">
        <title>Genome sequence of Streptomyces gilvigriseus MUSC 26.</title>
        <authorList>
            <person name="Lee L.-H."/>
            <person name="Ser H.-L."/>
        </authorList>
    </citation>
    <scope>NUCLEOTIDE SEQUENCE [LARGE SCALE GENOMIC DNA]</scope>
    <source>
        <strain evidence="9 10">MUSC 26</strain>
    </source>
</reference>
<dbReference type="STRING" id="1428644.BIV57_06955"/>
<evidence type="ECO:0000313" key="9">
    <source>
        <dbReference type="EMBL" id="OIV38180.1"/>
    </source>
</evidence>
<evidence type="ECO:0000259" key="8">
    <source>
        <dbReference type="SMART" id="SM00014"/>
    </source>
</evidence>
<dbReference type="InterPro" id="IPR036938">
    <property type="entry name" value="PAP2/HPO_sf"/>
</dbReference>
<dbReference type="GO" id="GO:0005886">
    <property type="term" value="C:plasma membrane"/>
    <property type="evidence" value="ECO:0007669"/>
    <property type="project" value="UniProtKB-SubCell"/>
</dbReference>
<evidence type="ECO:0000256" key="3">
    <source>
        <dbReference type="ARBA" id="ARBA00022692"/>
    </source>
</evidence>
<keyword evidence="4" id="KW-0378">Hydrolase</keyword>
<evidence type="ECO:0000256" key="7">
    <source>
        <dbReference type="SAM" id="Phobius"/>
    </source>
</evidence>
<keyword evidence="10" id="KW-1185">Reference proteome</keyword>
<dbReference type="Pfam" id="PF01569">
    <property type="entry name" value="PAP2"/>
    <property type="match status" value="1"/>
</dbReference>
<keyword evidence="6 7" id="KW-0472">Membrane</keyword>
<proteinExistence type="predicted"/>
<feature type="transmembrane region" description="Helical" evidence="7">
    <location>
        <begin position="127"/>
        <end position="155"/>
    </location>
</feature>
<comment type="caution">
    <text evidence="9">The sequence shown here is derived from an EMBL/GenBank/DDBJ whole genome shotgun (WGS) entry which is preliminary data.</text>
</comment>
<evidence type="ECO:0000256" key="5">
    <source>
        <dbReference type="ARBA" id="ARBA00022989"/>
    </source>
</evidence>
<protein>
    <recommendedName>
        <fullName evidence="8">Phosphatidic acid phosphatase type 2/haloperoxidase domain-containing protein</fullName>
    </recommendedName>
</protein>
<dbReference type="SUPFAM" id="SSF48317">
    <property type="entry name" value="Acid phosphatase/Vanadium-dependent haloperoxidase"/>
    <property type="match status" value="1"/>
</dbReference>
<accession>A0A1J7C9H8</accession>
<keyword evidence="3 7" id="KW-0812">Transmembrane</keyword>
<evidence type="ECO:0000256" key="2">
    <source>
        <dbReference type="ARBA" id="ARBA00022475"/>
    </source>
</evidence>
<dbReference type="OrthoDB" id="5243958at2"/>
<organism evidence="9 10">
    <name type="scientific">Mangrovactinospora gilvigrisea</name>
    <dbReference type="NCBI Taxonomy" id="1428644"/>
    <lineage>
        <taxon>Bacteria</taxon>
        <taxon>Bacillati</taxon>
        <taxon>Actinomycetota</taxon>
        <taxon>Actinomycetes</taxon>
        <taxon>Kitasatosporales</taxon>
        <taxon>Streptomycetaceae</taxon>
        <taxon>Mangrovactinospora</taxon>
    </lineage>
</organism>
<dbReference type="PANTHER" id="PTHR14969">
    <property type="entry name" value="SPHINGOSINE-1-PHOSPHATE PHOSPHOHYDROLASE"/>
    <property type="match status" value="1"/>
</dbReference>
<dbReference type="GO" id="GO:0016787">
    <property type="term" value="F:hydrolase activity"/>
    <property type="evidence" value="ECO:0007669"/>
    <property type="project" value="UniProtKB-KW"/>
</dbReference>
<dbReference type="InterPro" id="IPR000326">
    <property type="entry name" value="PAP2/HPO"/>
</dbReference>
<dbReference type="RefSeq" id="WP_071655817.1">
    <property type="nucleotide sequence ID" value="NZ_MLCF01000027.1"/>
</dbReference>
<keyword evidence="2" id="KW-1003">Cell membrane</keyword>
<evidence type="ECO:0000256" key="6">
    <source>
        <dbReference type="ARBA" id="ARBA00023136"/>
    </source>
</evidence>
<dbReference type="PANTHER" id="PTHR14969:SF62">
    <property type="entry name" value="DECAPRENYLPHOSPHORYL-5-PHOSPHORIBOSE PHOSPHATASE RV3807C-RELATED"/>
    <property type="match status" value="1"/>
</dbReference>
<feature type="domain" description="Phosphatidic acid phosphatase type 2/haloperoxidase" evidence="8">
    <location>
        <begin position="70"/>
        <end position="183"/>
    </location>
</feature>
<dbReference type="SMART" id="SM00014">
    <property type="entry name" value="acidPPc"/>
    <property type="match status" value="1"/>
</dbReference>